<proteinExistence type="predicted"/>
<evidence type="ECO:0000313" key="1">
    <source>
        <dbReference type="EMBL" id="KAJ2891833.1"/>
    </source>
</evidence>
<gene>
    <name evidence="1" type="primary">TAO3_2</name>
    <name evidence="1" type="ORF">IWW38_003455</name>
</gene>
<reference evidence="1" key="1">
    <citation type="submission" date="2022-07" db="EMBL/GenBank/DDBJ databases">
        <title>Phylogenomic reconstructions and comparative analyses of Kickxellomycotina fungi.</title>
        <authorList>
            <person name="Reynolds N.K."/>
            <person name="Stajich J.E."/>
            <person name="Barry K."/>
            <person name="Grigoriev I.V."/>
            <person name="Crous P."/>
            <person name="Smith M.E."/>
        </authorList>
    </citation>
    <scope>NUCLEOTIDE SEQUENCE</scope>
    <source>
        <strain evidence="1">CBS 190363</strain>
    </source>
</reference>
<evidence type="ECO:0000313" key="2">
    <source>
        <dbReference type="Proteomes" id="UP001139981"/>
    </source>
</evidence>
<feature type="non-terminal residue" evidence="1">
    <location>
        <position position="1"/>
    </location>
</feature>
<accession>A0ACC1M254</accession>
<feature type="non-terminal residue" evidence="1">
    <location>
        <position position="1064"/>
    </location>
</feature>
<comment type="caution">
    <text evidence="1">The sequence shown here is derived from an EMBL/GenBank/DDBJ whole genome shotgun (WGS) entry which is preliminary data.</text>
</comment>
<name>A0ACC1M254_9FUNG</name>
<keyword evidence="2" id="KW-1185">Reference proteome</keyword>
<dbReference type="Proteomes" id="UP001139981">
    <property type="component" value="Unassembled WGS sequence"/>
</dbReference>
<organism evidence="1 2">
    <name type="scientific">Coemansia aciculifera</name>
    <dbReference type="NCBI Taxonomy" id="417176"/>
    <lineage>
        <taxon>Eukaryota</taxon>
        <taxon>Fungi</taxon>
        <taxon>Fungi incertae sedis</taxon>
        <taxon>Zoopagomycota</taxon>
        <taxon>Kickxellomycotina</taxon>
        <taxon>Kickxellomycetes</taxon>
        <taxon>Kickxellales</taxon>
        <taxon>Kickxellaceae</taxon>
        <taxon>Coemansia</taxon>
    </lineage>
</organism>
<protein>
    <submittedName>
        <fullName evidence="1">Cell morphogenesis protein PAG1</fullName>
    </submittedName>
</protein>
<dbReference type="EMBL" id="JANBVB010000883">
    <property type="protein sequence ID" value="KAJ2891833.1"/>
    <property type="molecule type" value="Genomic_DNA"/>
</dbReference>
<sequence>MQAVVRATQLLRAVDERFSETLVGGIFSLDARSSMSFAQPGDPLVDGPGGWWLSYSQQQQQHLHQQYCARRFMHVANLSSASTASNHNSDIAGRGGDLEGRNDESYVRHAYSASAGQVNDLYDSDADSGSSSAMAKAAAALDVKARMERSAASSHSQSGLSADAGARELNGGYLHAYLDLMHYLAASLCEYQAEEDIATATVAASTSALGDQDGGVAVAGSAAGSLSSGLADGQSSPAGDVDENGGGSSSATAAAAVDVRAVGGRSLGDWVKLVNAIEANAVALLCSSSVRVRHLAVDVLYQAGMLRRILGASEPLPLLGQTWAFRGVDSAYEILNVMVSASKSAIGEHWDDDPFEAVEPLGTQAQTQQLPLARLAASSADVTLWLAYLPQFVGRASVLMPDVMLVARTLVCQRLYQMQPLMSQYAEVSVRAGGLQHGTMYVRASGVARAHAAGSSSLSSMILRADLISAFNSLFLFAVVSLPAGGGSTAGLVSGAGGSLSDAFYGETVVGSKSPRSGVGSNSGAFSNSRLAKSIARKLAPLKGSSRGSKQEHGVGLASLSQLVRMAGVLLRSDNAALRQSVALALCHTPAAYLVELMQELRPLAESLFDDGSSLASHRNYLHVAPGSNFGLNVAAGGRDGQFLGQSNHELLPSSSGNSPRPLAAQNVSRTGSSLLAAAQIAPHGSSSSSKRRSNRAAAAAAAASSSKAAGPGSDTEATSDSGNNNSSGGGVQGRRASSFDASAMSGVTSVAGMRRPPDGFYSSSTTVSGVAANSAAATAAANAAAIAAVSGGSGSTSQMRRKRLRLSLAQIYRQVSRQLDVDDSDEAVLGQLIAYVRETKTFLSETSVQGEAEHQALRIHFCGLVEAMYYFISTRQQQQQQQQQQQLKRKEPANSVRQKFTVETRNGLYQLFERWCGLGKQKPATEGSEHQPQQLELAALRGMAVLCRDAVHFYAMAGVVAAESGGPRDKAALFAWVADALDHHDVRVQRVGQRAVEWAVAAASGSGGDSKEADPIPRDMAMMRVLIQMAYGMSVANSVINGFSGSGSGPGFGRLQLSDHGRT</sequence>